<feature type="domain" description="TonB C-terminal" evidence="6">
    <location>
        <begin position="43"/>
        <end position="137"/>
    </location>
</feature>
<evidence type="ECO:0000256" key="4">
    <source>
        <dbReference type="ARBA" id="ARBA00023136"/>
    </source>
</evidence>
<dbReference type="GO" id="GO:0016020">
    <property type="term" value="C:membrane"/>
    <property type="evidence" value="ECO:0007669"/>
    <property type="project" value="UniProtKB-SubCell"/>
</dbReference>
<dbReference type="Gene3D" id="3.30.1150.10">
    <property type="match status" value="1"/>
</dbReference>
<keyword evidence="5" id="KW-0732">Signal</keyword>
<dbReference type="NCBIfam" id="TIGR01352">
    <property type="entry name" value="tonB_Cterm"/>
    <property type="match status" value="1"/>
</dbReference>
<keyword evidence="4" id="KW-0472">Membrane</keyword>
<evidence type="ECO:0000256" key="1">
    <source>
        <dbReference type="ARBA" id="ARBA00004167"/>
    </source>
</evidence>
<organism evidence="7 8">
    <name type="scientific">Stakelama pacifica</name>
    <dbReference type="NCBI Taxonomy" id="517720"/>
    <lineage>
        <taxon>Bacteria</taxon>
        <taxon>Pseudomonadati</taxon>
        <taxon>Pseudomonadota</taxon>
        <taxon>Alphaproteobacteria</taxon>
        <taxon>Sphingomonadales</taxon>
        <taxon>Sphingomonadaceae</taxon>
        <taxon>Stakelama</taxon>
    </lineage>
</organism>
<sequence length="165" mass="17373">MNSMIAKAARSASSLALAGILGTALVAGAVSPASAGIVKQDNWETAVSHRLSNNIRPMTSIVGQPFMQSAAIVAAHFDADGNFIGATLEKSAGNKVLDREAVRAVKAVKYPALPARMAGKPVTVPMEVLFSNTLRKQDRIKLRATSYEIAQKYNSDTMVASAATK</sequence>
<evidence type="ECO:0000313" key="8">
    <source>
        <dbReference type="Proteomes" id="UP000295493"/>
    </source>
</evidence>
<comment type="caution">
    <text evidence="7">The sequence shown here is derived from an EMBL/GenBank/DDBJ whole genome shotgun (WGS) entry which is preliminary data.</text>
</comment>
<keyword evidence="3" id="KW-1133">Transmembrane helix</keyword>
<evidence type="ECO:0000313" key="7">
    <source>
        <dbReference type="EMBL" id="TDN79916.1"/>
    </source>
</evidence>
<dbReference type="OrthoDB" id="7583666at2"/>
<gene>
    <name evidence="7" type="ORF">EV664_11173</name>
</gene>
<proteinExistence type="predicted"/>
<accession>A0A4R6FF54</accession>
<dbReference type="InterPro" id="IPR006260">
    <property type="entry name" value="TonB/TolA_C"/>
</dbReference>
<comment type="subcellular location">
    <subcellularLocation>
        <location evidence="1">Membrane</location>
        <topology evidence="1">Single-pass membrane protein</topology>
    </subcellularLocation>
</comment>
<dbReference type="AlphaFoldDB" id="A0A4R6FF54"/>
<evidence type="ECO:0000256" key="3">
    <source>
        <dbReference type="ARBA" id="ARBA00022989"/>
    </source>
</evidence>
<evidence type="ECO:0000259" key="6">
    <source>
        <dbReference type="PROSITE" id="PS52015"/>
    </source>
</evidence>
<dbReference type="EMBL" id="SNWD01000011">
    <property type="protein sequence ID" value="TDN79916.1"/>
    <property type="molecule type" value="Genomic_DNA"/>
</dbReference>
<dbReference type="RefSeq" id="WP_133496427.1">
    <property type="nucleotide sequence ID" value="NZ_BMLU01000011.1"/>
</dbReference>
<evidence type="ECO:0000256" key="5">
    <source>
        <dbReference type="SAM" id="SignalP"/>
    </source>
</evidence>
<keyword evidence="8" id="KW-1185">Reference proteome</keyword>
<dbReference type="Pfam" id="PF13103">
    <property type="entry name" value="TonB_2"/>
    <property type="match status" value="1"/>
</dbReference>
<dbReference type="InterPro" id="IPR037682">
    <property type="entry name" value="TonB_C"/>
</dbReference>
<dbReference type="Proteomes" id="UP000295493">
    <property type="component" value="Unassembled WGS sequence"/>
</dbReference>
<evidence type="ECO:0000256" key="2">
    <source>
        <dbReference type="ARBA" id="ARBA00022692"/>
    </source>
</evidence>
<name>A0A4R6FF54_9SPHN</name>
<dbReference type="PROSITE" id="PS52015">
    <property type="entry name" value="TONB_CTD"/>
    <property type="match status" value="1"/>
</dbReference>
<feature type="signal peptide" evidence="5">
    <location>
        <begin position="1"/>
        <end position="18"/>
    </location>
</feature>
<keyword evidence="2" id="KW-0812">Transmembrane</keyword>
<dbReference type="GO" id="GO:0055085">
    <property type="term" value="P:transmembrane transport"/>
    <property type="evidence" value="ECO:0007669"/>
    <property type="project" value="InterPro"/>
</dbReference>
<protein>
    <submittedName>
        <fullName evidence="7">TonB family protein</fullName>
    </submittedName>
</protein>
<dbReference type="SUPFAM" id="SSF74653">
    <property type="entry name" value="TolA/TonB C-terminal domain"/>
    <property type="match status" value="1"/>
</dbReference>
<reference evidence="7 8" key="1">
    <citation type="submission" date="2019-03" db="EMBL/GenBank/DDBJ databases">
        <title>Genomic Encyclopedia of Type Strains, Phase IV (KMG-IV): sequencing the most valuable type-strain genomes for metagenomic binning, comparative biology and taxonomic classification.</title>
        <authorList>
            <person name="Goeker M."/>
        </authorList>
    </citation>
    <scope>NUCLEOTIDE SEQUENCE [LARGE SCALE GENOMIC DNA]</scope>
    <source>
        <strain evidence="7 8">DSM 25059</strain>
    </source>
</reference>
<feature type="chain" id="PRO_5020841161" evidence="5">
    <location>
        <begin position="19"/>
        <end position="165"/>
    </location>
</feature>